<dbReference type="Proteomes" id="UP000250266">
    <property type="component" value="Unassembled WGS sequence"/>
</dbReference>
<accession>A0A8E2J979</accession>
<gene>
    <name evidence="1" type="ORF">K432DRAFT_311389</name>
</gene>
<sequence>YNEAEKSFCRVMGKFKRVLAEEHPSVLTSMGNLASTFRNQGRWEAEELSVQMMIFVRVREMETRNRVLREEHPDMLISMNNLTFTLKSQRRSDEANSLKEKCVQLGKQVLSPQHPHIRSSLEALNEWRMENLEIEL</sequence>
<dbReference type="OrthoDB" id="5986190at2759"/>
<dbReference type="Gene3D" id="1.25.40.10">
    <property type="entry name" value="Tetratricopeptide repeat domain"/>
    <property type="match status" value="1"/>
</dbReference>
<dbReference type="SUPFAM" id="SSF48452">
    <property type="entry name" value="TPR-like"/>
    <property type="match status" value="1"/>
</dbReference>
<dbReference type="Pfam" id="PF13374">
    <property type="entry name" value="TPR_10"/>
    <property type="match status" value="2"/>
</dbReference>
<reference evidence="1 2" key="1">
    <citation type="journal article" date="2016" name="Nat. Commun.">
        <title>Ectomycorrhizal ecology is imprinted in the genome of the dominant symbiotic fungus Cenococcum geophilum.</title>
        <authorList>
            <consortium name="DOE Joint Genome Institute"/>
            <person name="Peter M."/>
            <person name="Kohler A."/>
            <person name="Ohm R.A."/>
            <person name="Kuo A."/>
            <person name="Krutzmann J."/>
            <person name="Morin E."/>
            <person name="Arend M."/>
            <person name="Barry K.W."/>
            <person name="Binder M."/>
            <person name="Choi C."/>
            <person name="Clum A."/>
            <person name="Copeland A."/>
            <person name="Grisel N."/>
            <person name="Haridas S."/>
            <person name="Kipfer T."/>
            <person name="LaButti K."/>
            <person name="Lindquist E."/>
            <person name="Lipzen A."/>
            <person name="Maire R."/>
            <person name="Meier B."/>
            <person name="Mihaltcheva S."/>
            <person name="Molinier V."/>
            <person name="Murat C."/>
            <person name="Poggeler S."/>
            <person name="Quandt C.A."/>
            <person name="Sperisen C."/>
            <person name="Tritt A."/>
            <person name="Tisserant E."/>
            <person name="Crous P.W."/>
            <person name="Henrissat B."/>
            <person name="Nehls U."/>
            <person name="Egli S."/>
            <person name="Spatafora J.W."/>
            <person name="Grigoriev I.V."/>
            <person name="Martin F.M."/>
        </authorList>
    </citation>
    <scope>NUCLEOTIDE SEQUENCE [LARGE SCALE GENOMIC DNA]</scope>
    <source>
        <strain evidence="1 2">CBS 459.81</strain>
    </source>
</reference>
<organism evidence="1 2">
    <name type="scientific">Lepidopterella palustris CBS 459.81</name>
    <dbReference type="NCBI Taxonomy" id="1314670"/>
    <lineage>
        <taxon>Eukaryota</taxon>
        <taxon>Fungi</taxon>
        <taxon>Dikarya</taxon>
        <taxon>Ascomycota</taxon>
        <taxon>Pezizomycotina</taxon>
        <taxon>Dothideomycetes</taxon>
        <taxon>Pleosporomycetidae</taxon>
        <taxon>Mytilinidiales</taxon>
        <taxon>Argynnaceae</taxon>
        <taxon>Lepidopterella</taxon>
    </lineage>
</organism>
<feature type="non-terminal residue" evidence="1">
    <location>
        <position position="1"/>
    </location>
</feature>
<keyword evidence="2" id="KW-1185">Reference proteome</keyword>
<evidence type="ECO:0000313" key="1">
    <source>
        <dbReference type="EMBL" id="OCK74099.1"/>
    </source>
</evidence>
<dbReference type="AlphaFoldDB" id="A0A8E2J979"/>
<protein>
    <submittedName>
        <fullName evidence="1">Kinesin light chain</fullName>
    </submittedName>
</protein>
<name>A0A8E2J979_9PEZI</name>
<evidence type="ECO:0000313" key="2">
    <source>
        <dbReference type="Proteomes" id="UP000250266"/>
    </source>
</evidence>
<dbReference type="EMBL" id="KV745560">
    <property type="protein sequence ID" value="OCK74099.1"/>
    <property type="molecule type" value="Genomic_DNA"/>
</dbReference>
<proteinExistence type="predicted"/>
<dbReference type="InterPro" id="IPR011990">
    <property type="entry name" value="TPR-like_helical_dom_sf"/>
</dbReference>
<dbReference type="PANTHER" id="PTHR46082:SF6">
    <property type="entry name" value="AAA+ ATPASE DOMAIN-CONTAINING PROTEIN-RELATED"/>
    <property type="match status" value="1"/>
</dbReference>
<dbReference type="PANTHER" id="PTHR46082">
    <property type="entry name" value="ATP/GTP-BINDING PROTEIN-RELATED"/>
    <property type="match status" value="1"/>
</dbReference>
<dbReference type="InterPro" id="IPR053137">
    <property type="entry name" value="NLR-like"/>
</dbReference>